<feature type="signal peptide" evidence="1">
    <location>
        <begin position="1"/>
        <end position="24"/>
    </location>
</feature>
<proteinExistence type="predicted"/>
<organism evidence="2">
    <name type="scientific">uncultured bacterium 878</name>
    <dbReference type="NCBI Taxonomy" id="548895"/>
    <lineage>
        <taxon>Bacteria</taxon>
        <taxon>environmental samples</taxon>
    </lineage>
</organism>
<dbReference type="Gene3D" id="3.30.70.2050">
    <property type="match status" value="1"/>
</dbReference>
<dbReference type="InterPro" id="IPR008719">
    <property type="entry name" value="N2O_reductase_NosL"/>
</dbReference>
<protein>
    <submittedName>
        <fullName evidence="2">Putative nitrous oxide reductase accessory protein NosL</fullName>
    </submittedName>
</protein>
<dbReference type="Pfam" id="PF05573">
    <property type="entry name" value="NosL"/>
    <property type="match status" value="1"/>
</dbReference>
<reference evidence="2" key="1">
    <citation type="journal article" date="2009" name="Appl. Environ. Microbiol.">
        <title>Characterization of denitrification gene clusters of soil bacteria via a metagenomic approach.</title>
        <authorList>
            <person name="Demaneche S."/>
            <person name="Philippot L."/>
            <person name="David M.M."/>
            <person name="Navarro E."/>
            <person name="Vogel T.M."/>
            <person name="Simonet P."/>
        </authorList>
    </citation>
    <scope>NUCLEOTIDE SEQUENCE</scope>
</reference>
<dbReference type="Gene3D" id="3.30.70.2060">
    <property type="match status" value="1"/>
</dbReference>
<sequence>MRTSIASAALGALLLLGACGPDDGASLPKPLEPDAQSVAYFCHMNLTEHDGPKGQAFVSGQDKPFWFASAGEAFTFLETEVHGGALQVVYVNDMGRGSWEHPAPGAWVDIRKASFVIGGNIPTAMEEDGPGAVPFADKAAAEAYAKQNGGAVVDFDAAAKALSIDHPQEDDHGDDHAS</sequence>
<name>B8R8N1_9BACT</name>
<dbReference type="EMBL" id="EU910852">
    <property type="protein sequence ID" value="ACF98037.1"/>
    <property type="molecule type" value="Genomic_DNA"/>
</dbReference>
<keyword evidence="1" id="KW-0732">Signal</keyword>
<evidence type="ECO:0000313" key="2">
    <source>
        <dbReference type="EMBL" id="ACF98037.1"/>
    </source>
</evidence>
<dbReference type="PANTHER" id="PTHR41247">
    <property type="entry name" value="HTH-TYPE TRANSCRIPTIONAL REPRESSOR YCNK"/>
    <property type="match status" value="1"/>
</dbReference>
<accession>B8R8N1</accession>
<dbReference type="AlphaFoldDB" id="B8R8N1"/>
<dbReference type="PROSITE" id="PS51257">
    <property type="entry name" value="PROKAR_LIPOPROTEIN"/>
    <property type="match status" value="1"/>
</dbReference>
<feature type="chain" id="PRO_5002879928" evidence="1">
    <location>
        <begin position="25"/>
        <end position="178"/>
    </location>
</feature>
<evidence type="ECO:0000256" key="1">
    <source>
        <dbReference type="SAM" id="SignalP"/>
    </source>
</evidence>
<dbReference type="PANTHER" id="PTHR41247:SF1">
    <property type="entry name" value="HTH-TYPE TRANSCRIPTIONAL REPRESSOR YCNK"/>
    <property type="match status" value="1"/>
</dbReference>
<dbReference type="SUPFAM" id="SSF160387">
    <property type="entry name" value="NosL/MerB-like"/>
    <property type="match status" value="1"/>
</dbReference>